<proteinExistence type="predicted"/>
<reference evidence="2" key="3">
    <citation type="submission" date="2025-08" db="UniProtKB">
        <authorList>
            <consortium name="Ensembl"/>
        </authorList>
    </citation>
    <scope>IDENTIFICATION</scope>
</reference>
<dbReference type="InParanoid" id="H2Y308"/>
<accession>H2Y308</accession>
<dbReference type="Proteomes" id="UP000008144">
    <property type="component" value="Chromosome 4"/>
</dbReference>
<evidence type="ECO:0000256" key="1">
    <source>
        <dbReference type="SAM" id="MobiDB-lite"/>
    </source>
</evidence>
<evidence type="ECO:0000313" key="2">
    <source>
        <dbReference type="Ensembl" id="ENSCINP00000036293.1"/>
    </source>
</evidence>
<feature type="region of interest" description="Disordered" evidence="1">
    <location>
        <begin position="1"/>
        <end position="35"/>
    </location>
</feature>
<name>H2Y308_CIOIN</name>
<reference evidence="2" key="2">
    <citation type="journal article" date="2008" name="Genome Biol.">
        <title>Improved genome assembly and evidence-based global gene model set for the chordate Ciona intestinalis: new insight into intron and operon populations.</title>
        <authorList>
            <person name="Satou Y."/>
            <person name="Mineta K."/>
            <person name="Ogasawara M."/>
            <person name="Sasakura Y."/>
            <person name="Shoguchi E."/>
            <person name="Ueno K."/>
            <person name="Yamada L."/>
            <person name="Matsumoto J."/>
            <person name="Wasserscheid J."/>
            <person name="Dewar K."/>
            <person name="Wiley G.B."/>
            <person name="Macmil S.L."/>
            <person name="Roe B.A."/>
            <person name="Zeller R.W."/>
            <person name="Hastings K.E."/>
            <person name="Lemaire P."/>
            <person name="Lindquist E."/>
            <person name="Endo T."/>
            <person name="Hotta K."/>
            <person name="Inaba K."/>
        </authorList>
    </citation>
    <scope>NUCLEOTIDE SEQUENCE [LARGE SCALE GENOMIC DNA]</scope>
    <source>
        <strain evidence="2">wild type</strain>
    </source>
</reference>
<keyword evidence="3" id="KW-1185">Reference proteome</keyword>
<reference evidence="2" key="4">
    <citation type="submission" date="2025-09" db="UniProtKB">
        <authorList>
            <consortium name="Ensembl"/>
        </authorList>
    </citation>
    <scope>IDENTIFICATION</scope>
</reference>
<feature type="compositionally biased region" description="Basic and acidic residues" evidence="1">
    <location>
        <begin position="1"/>
        <end position="20"/>
    </location>
</feature>
<protein>
    <submittedName>
        <fullName evidence="2">Uncharacterized protein</fullName>
    </submittedName>
</protein>
<dbReference type="Ensembl" id="ENSCINT00000035519.1">
    <property type="protein sequence ID" value="ENSCINP00000036293.1"/>
    <property type="gene ID" value="ENSCING00000019370.1"/>
</dbReference>
<dbReference type="EMBL" id="EAAA01002031">
    <property type="status" value="NOT_ANNOTATED_CDS"/>
    <property type="molecule type" value="Genomic_DNA"/>
</dbReference>
<reference evidence="3" key="1">
    <citation type="journal article" date="2002" name="Science">
        <title>The draft genome of Ciona intestinalis: insights into chordate and vertebrate origins.</title>
        <authorList>
            <person name="Dehal P."/>
            <person name="Satou Y."/>
            <person name="Campbell R.K."/>
            <person name="Chapman J."/>
            <person name="Degnan B."/>
            <person name="De Tomaso A."/>
            <person name="Davidson B."/>
            <person name="Di Gregorio A."/>
            <person name="Gelpke M."/>
            <person name="Goodstein D.M."/>
            <person name="Harafuji N."/>
            <person name="Hastings K.E."/>
            <person name="Ho I."/>
            <person name="Hotta K."/>
            <person name="Huang W."/>
            <person name="Kawashima T."/>
            <person name="Lemaire P."/>
            <person name="Martinez D."/>
            <person name="Meinertzhagen I.A."/>
            <person name="Necula S."/>
            <person name="Nonaka M."/>
            <person name="Putnam N."/>
            <person name="Rash S."/>
            <person name="Saiga H."/>
            <person name="Satake M."/>
            <person name="Terry A."/>
            <person name="Yamada L."/>
            <person name="Wang H.G."/>
            <person name="Awazu S."/>
            <person name="Azumi K."/>
            <person name="Boore J."/>
            <person name="Branno M."/>
            <person name="Chin-Bow S."/>
            <person name="DeSantis R."/>
            <person name="Doyle S."/>
            <person name="Francino P."/>
            <person name="Keys D.N."/>
            <person name="Haga S."/>
            <person name="Hayashi H."/>
            <person name="Hino K."/>
            <person name="Imai K.S."/>
            <person name="Inaba K."/>
            <person name="Kano S."/>
            <person name="Kobayashi K."/>
            <person name="Kobayashi M."/>
            <person name="Lee B.I."/>
            <person name="Makabe K.W."/>
            <person name="Manohar C."/>
            <person name="Matassi G."/>
            <person name="Medina M."/>
            <person name="Mochizuki Y."/>
            <person name="Mount S."/>
            <person name="Morishita T."/>
            <person name="Miura S."/>
            <person name="Nakayama A."/>
            <person name="Nishizaka S."/>
            <person name="Nomoto H."/>
            <person name="Ohta F."/>
            <person name="Oishi K."/>
            <person name="Rigoutsos I."/>
            <person name="Sano M."/>
            <person name="Sasaki A."/>
            <person name="Sasakura Y."/>
            <person name="Shoguchi E."/>
            <person name="Shin-i T."/>
            <person name="Spagnuolo A."/>
            <person name="Stainier D."/>
            <person name="Suzuki M.M."/>
            <person name="Tassy O."/>
            <person name="Takatori N."/>
            <person name="Tokuoka M."/>
            <person name="Yagi K."/>
            <person name="Yoshizaki F."/>
            <person name="Wada S."/>
            <person name="Zhang C."/>
            <person name="Hyatt P.D."/>
            <person name="Larimer F."/>
            <person name="Detter C."/>
            <person name="Doggett N."/>
            <person name="Glavina T."/>
            <person name="Hawkins T."/>
            <person name="Richardson P."/>
            <person name="Lucas S."/>
            <person name="Kohara Y."/>
            <person name="Levine M."/>
            <person name="Satoh N."/>
            <person name="Rokhsar D.S."/>
        </authorList>
    </citation>
    <scope>NUCLEOTIDE SEQUENCE [LARGE SCALE GENOMIC DNA]</scope>
</reference>
<dbReference type="AlphaFoldDB" id="H2Y308"/>
<sequence>MMREEVNGLRQLSDEIKKMAEPQAQEAAKPKEKKP</sequence>
<dbReference type="HOGENOM" id="CLU_3368241_0_0_1"/>
<evidence type="ECO:0000313" key="3">
    <source>
        <dbReference type="Proteomes" id="UP000008144"/>
    </source>
</evidence>
<organism evidence="2 3">
    <name type="scientific">Ciona intestinalis</name>
    <name type="common">Transparent sea squirt</name>
    <name type="synonym">Ascidia intestinalis</name>
    <dbReference type="NCBI Taxonomy" id="7719"/>
    <lineage>
        <taxon>Eukaryota</taxon>
        <taxon>Metazoa</taxon>
        <taxon>Chordata</taxon>
        <taxon>Tunicata</taxon>
        <taxon>Ascidiacea</taxon>
        <taxon>Phlebobranchia</taxon>
        <taxon>Cionidae</taxon>
        <taxon>Ciona</taxon>
    </lineage>
</organism>